<sequence>MSLDTFDTALRREVCNVTDAVEREIVRSASCRLRRVDAVSTTGTYDTRPPLENVKAFLLTRLVNGFAGLLFCASTELQVMVIASPCLPVRLGMRSLALDFAAPRGHLGKFPLPLRVFDVTDKMFCAAGLHHALLLVA</sequence>
<gene>
    <name evidence="1" type="ORF">BaRGS_00026885</name>
</gene>
<proteinExistence type="predicted"/>
<organism evidence="1 2">
    <name type="scientific">Batillaria attramentaria</name>
    <dbReference type="NCBI Taxonomy" id="370345"/>
    <lineage>
        <taxon>Eukaryota</taxon>
        <taxon>Metazoa</taxon>
        <taxon>Spiralia</taxon>
        <taxon>Lophotrochozoa</taxon>
        <taxon>Mollusca</taxon>
        <taxon>Gastropoda</taxon>
        <taxon>Caenogastropoda</taxon>
        <taxon>Sorbeoconcha</taxon>
        <taxon>Cerithioidea</taxon>
        <taxon>Batillariidae</taxon>
        <taxon>Batillaria</taxon>
    </lineage>
</organism>
<dbReference type="Proteomes" id="UP001519460">
    <property type="component" value="Unassembled WGS sequence"/>
</dbReference>
<comment type="caution">
    <text evidence="1">The sequence shown here is derived from an EMBL/GenBank/DDBJ whole genome shotgun (WGS) entry which is preliminary data.</text>
</comment>
<evidence type="ECO:0000313" key="1">
    <source>
        <dbReference type="EMBL" id="KAK7481859.1"/>
    </source>
</evidence>
<accession>A0ABD0K468</accession>
<evidence type="ECO:0000313" key="2">
    <source>
        <dbReference type="Proteomes" id="UP001519460"/>
    </source>
</evidence>
<name>A0ABD0K468_9CAEN</name>
<protein>
    <submittedName>
        <fullName evidence="1">Uncharacterized protein</fullName>
    </submittedName>
</protein>
<reference evidence="1 2" key="1">
    <citation type="journal article" date="2023" name="Sci. Data">
        <title>Genome assembly of the Korean intertidal mud-creeper Batillaria attramentaria.</title>
        <authorList>
            <person name="Patra A.K."/>
            <person name="Ho P.T."/>
            <person name="Jun S."/>
            <person name="Lee S.J."/>
            <person name="Kim Y."/>
            <person name="Won Y.J."/>
        </authorList>
    </citation>
    <scope>NUCLEOTIDE SEQUENCE [LARGE SCALE GENOMIC DNA]</scope>
    <source>
        <strain evidence="1">Wonlab-2016</strain>
    </source>
</reference>
<keyword evidence="2" id="KW-1185">Reference proteome</keyword>
<dbReference type="AlphaFoldDB" id="A0ABD0K468"/>
<dbReference type="EMBL" id="JACVVK020000255">
    <property type="protein sequence ID" value="KAK7481859.1"/>
    <property type="molecule type" value="Genomic_DNA"/>
</dbReference>